<comment type="catalytic activity">
    <reaction evidence="12">
        <text>tRNA(Asn) + L-asparagine + ATP = L-asparaginyl-tRNA(Asn) + AMP + diphosphate + H(+)</text>
        <dbReference type="Rhea" id="RHEA:11180"/>
        <dbReference type="Rhea" id="RHEA-COMP:9659"/>
        <dbReference type="Rhea" id="RHEA-COMP:9674"/>
        <dbReference type="ChEBI" id="CHEBI:15378"/>
        <dbReference type="ChEBI" id="CHEBI:30616"/>
        <dbReference type="ChEBI" id="CHEBI:33019"/>
        <dbReference type="ChEBI" id="CHEBI:58048"/>
        <dbReference type="ChEBI" id="CHEBI:78442"/>
        <dbReference type="ChEBI" id="CHEBI:78515"/>
        <dbReference type="ChEBI" id="CHEBI:456215"/>
        <dbReference type="EC" id="6.1.1.22"/>
    </reaction>
</comment>
<dbReference type="SUPFAM" id="SSF55681">
    <property type="entry name" value="Class II aaRS and biotin synthetases"/>
    <property type="match status" value="1"/>
</dbReference>
<dbReference type="PANTHER" id="PTHR22594">
    <property type="entry name" value="ASPARTYL/LYSYL-TRNA SYNTHETASE"/>
    <property type="match status" value="1"/>
</dbReference>
<keyword evidence="9" id="KW-0030">Aminoacyl-tRNA synthetase</keyword>
<evidence type="ECO:0000256" key="5">
    <source>
        <dbReference type="ARBA" id="ARBA00022598"/>
    </source>
</evidence>
<keyword evidence="4" id="KW-0963">Cytoplasm</keyword>
<evidence type="ECO:0000256" key="4">
    <source>
        <dbReference type="ARBA" id="ARBA00022490"/>
    </source>
</evidence>
<dbReference type="OrthoDB" id="1931232at2759"/>
<comment type="similarity">
    <text evidence="2">Belongs to the class-II aminoacyl-tRNA synthetase family.</text>
</comment>
<comment type="subcellular location">
    <subcellularLocation>
        <location evidence="1">Cytoplasm</location>
    </subcellularLocation>
</comment>
<evidence type="ECO:0000256" key="11">
    <source>
        <dbReference type="ARBA" id="ARBA00039867"/>
    </source>
</evidence>
<evidence type="ECO:0000313" key="15">
    <source>
        <dbReference type="EMBL" id="KAF7998257.1"/>
    </source>
</evidence>
<keyword evidence="7" id="KW-0067">ATP-binding</keyword>
<dbReference type="GO" id="GO:0004816">
    <property type="term" value="F:asparagine-tRNA ligase activity"/>
    <property type="evidence" value="ECO:0007669"/>
    <property type="project" value="UniProtKB-EC"/>
</dbReference>
<dbReference type="GO" id="GO:0003676">
    <property type="term" value="F:nucleic acid binding"/>
    <property type="evidence" value="ECO:0007669"/>
    <property type="project" value="InterPro"/>
</dbReference>
<dbReference type="NCBIfam" id="TIGR00457">
    <property type="entry name" value="asnS"/>
    <property type="match status" value="1"/>
</dbReference>
<dbReference type="EMBL" id="JACMRX010000001">
    <property type="protein sequence ID" value="KAF7998257.1"/>
    <property type="molecule type" value="Genomic_DNA"/>
</dbReference>
<dbReference type="Gene3D" id="3.30.930.10">
    <property type="entry name" value="Bira Bifunctional Protein, Domain 2"/>
    <property type="match status" value="1"/>
</dbReference>
<dbReference type="CDD" id="cd04323">
    <property type="entry name" value="AsnRS_cyto_like_N"/>
    <property type="match status" value="1"/>
</dbReference>
<proteinExistence type="inferred from homology"/>
<dbReference type="Gene3D" id="3.30.1910.20">
    <property type="entry name" value="asparaginyl-tRNA synthetase, N-terminal domain"/>
    <property type="match status" value="1"/>
</dbReference>
<sequence>MPAEELSAMSIKEIYTSDKHGSDESGDGSEAKPFKTILQAMRSTGIDPMPTIYQDSKDENQKYEPAAKSQLKKITKLYTREQQKNIEKEKKSQEDDEKRAKNLEEAKTIVIEEDKSLPIAKRIKIQDAVNYRDKRVKIFGWVHRLRRQGKSLMFITLRDGSGFLQCVLNERLVQTYDAVTLNTEASVELFGTLNVLPEGKTAPGGHELSVDYWKLISNAPPGGADSILNAEALPDVQLDNRHIMIRGENTSRVLIMRSVLLQAFRDHYQSRKYCEVTPPTLVQTQVEGGSTLFKLDYFGEEAYLTQSSQLYLETCIPAMGDVYCIAQSYRAEQSRTRRHLAEYSHVEAECPFITYDELLDRLEDLICDVVDRVLKSPYADIVKELNPNFVAPKRPFKRLDYSQAIEYLRENNITKEDGTFYEFGEDIPEMPERKMTDKINEPIMLCRFPANIKSFYMSKCPEDLRLTESVDVLLPNVGEIVGGSMRIWNYDELLEGYKREGIDPTPYYWYSDQRKYGSCPHGGYGLGLERFLCWLLNRYHIRDTCLYPRFLERCRP</sequence>
<dbReference type="Gene3D" id="2.40.50.140">
    <property type="entry name" value="Nucleic acid-binding proteins"/>
    <property type="match status" value="1"/>
</dbReference>
<dbReference type="CDD" id="cd00776">
    <property type="entry name" value="AsxRS_core"/>
    <property type="match status" value="1"/>
</dbReference>
<dbReference type="EC" id="6.1.1.22" evidence="3"/>
<dbReference type="Pfam" id="PF20917">
    <property type="entry name" value="AsnRS_N"/>
    <property type="match status" value="1"/>
</dbReference>
<dbReference type="InterPro" id="IPR045864">
    <property type="entry name" value="aa-tRNA-synth_II/BPL/LPL"/>
</dbReference>
<dbReference type="InterPro" id="IPR004365">
    <property type="entry name" value="NA-bd_OB_tRNA"/>
</dbReference>
<accession>A0A834Y7T7</accession>
<gene>
    <name evidence="15" type="ORF">HCN44_009655</name>
</gene>
<dbReference type="Pfam" id="PF01336">
    <property type="entry name" value="tRNA_anti-codon"/>
    <property type="match status" value="1"/>
</dbReference>
<dbReference type="FunFam" id="3.30.930.10:FF:000040">
    <property type="entry name" value="Asparagine--tRNA ligase, cytoplasmic"/>
    <property type="match status" value="1"/>
</dbReference>
<dbReference type="InterPro" id="IPR002312">
    <property type="entry name" value="Asp/Asn-tRNA-synth_IIb"/>
</dbReference>
<dbReference type="GO" id="GO:0005737">
    <property type="term" value="C:cytoplasm"/>
    <property type="evidence" value="ECO:0007669"/>
    <property type="project" value="UniProtKB-SubCell"/>
</dbReference>
<evidence type="ECO:0000256" key="1">
    <source>
        <dbReference type="ARBA" id="ARBA00004496"/>
    </source>
</evidence>
<dbReference type="GO" id="GO:0006421">
    <property type="term" value="P:asparaginyl-tRNA aminoacylation"/>
    <property type="evidence" value="ECO:0007669"/>
    <property type="project" value="InterPro"/>
</dbReference>
<evidence type="ECO:0000256" key="13">
    <source>
        <dbReference type="SAM" id="MobiDB-lite"/>
    </source>
</evidence>
<feature type="region of interest" description="Disordered" evidence="13">
    <location>
        <begin position="1"/>
        <end position="68"/>
    </location>
</feature>
<evidence type="ECO:0000256" key="8">
    <source>
        <dbReference type="ARBA" id="ARBA00022917"/>
    </source>
</evidence>
<dbReference type="Proteomes" id="UP000639338">
    <property type="component" value="Unassembled WGS sequence"/>
</dbReference>
<feature type="compositionally biased region" description="Basic and acidic residues" evidence="13">
    <location>
        <begin position="15"/>
        <end position="33"/>
    </location>
</feature>
<dbReference type="GO" id="GO:0005524">
    <property type="term" value="F:ATP binding"/>
    <property type="evidence" value="ECO:0007669"/>
    <property type="project" value="UniProtKB-KW"/>
</dbReference>
<dbReference type="PRINTS" id="PR01042">
    <property type="entry name" value="TRNASYNTHASP"/>
</dbReference>
<evidence type="ECO:0000256" key="10">
    <source>
        <dbReference type="ARBA" id="ARBA00029886"/>
    </source>
</evidence>
<dbReference type="FunFam" id="2.40.50.140:FF:000151">
    <property type="entry name" value="Asparagine--tRNA ligase, cytoplasmic"/>
    <property type="match status" value="1"/>
</dbReference>
<evidence type="ECO:0000256" key="9">
    <source>
        <dbReference type="ARBA" id="ARBA00023146"/>
    </source>
</evidence>
<comment type="caution">
    <text evidence="15">The sequence shown here is derived from an EMBL/GenBank/DDBJ whole genome shotgun (WGS) entry which is preliminary data.</text>
</comment>
<evidence type="ECO:0000256" key="12">
    <source>
        <dbReference type="ARBA" id="ARBA00047844"/>
    </source>
</evidence>
<keyword evidence="8" id="KW-0648">Protein biosynthesis</keyword>
<keyword evidence="16" id="KW-1185">Reference proteome</keyword>
<keyword evidence="6" id="KW-0547">Nucleotide-binding</keyword>
<feature type="domain" description="Aminoacyl-transfer RNA synthetases class-II family profile" evidence="14">
    <location>
        <begin position="256"/>
        <end position="548"/>
    </location>
</feature>
<dbReference type="Pfam" id="PF00152">
    <property type="entry name" value="tRNA-synt_2"/>
    <property type="match status" value="1"/>
</dbReference>
<protein>
    <recommendedName>
        <fullName evidence="11">Asparagine--tRNA ligase, cytoplasmic</fullName>
        <ecNumber evidence="3">6.1.1.22</ecNumber>
    </recommendedName>
    <alternativeName>
        <fullName evidence="10">Asparaginyl-tRNA synthetase</fullName>
    </alternativeName>
</protein>
<name>A0A834Y7T7_APHGI</name>
<organism evidence="15 16">
    <name type="scientific">Aphidius gifuensis</name>
    <name type="common">Parasitoid wasp</name>
    <dbReference type="NCBI Taxonomy" id="684658"/>
    <lineage>
        <taxon>Eukaryota</taxon>
        <taxon>Metazoa</taxon>
        <taxon>Ecdysozoa</taxon>
        <taxon>Arthropoda</taxon>
        <taxon>Hexapoda</taxon>
        <taxon>Insecta</taxon>
        <taxon>Pterygota</taxon>
        <taxon>Neoptera</taxon>
        <taxon>Endopterygota</taxon>
        <taxon>Hymenoptera</taxon>
        <taxon>Apocrita</taxon>
        <taxon>Ichneumonoidea</taxon>
        <taxon>Braconidae</taxon>
        <taxon>Aphidiinae</taxon>
        <taxon>Aphidius</taxon>
    </lineage>
</organism>
<evidence type="ECO:0000256" key="6">
    <source>
        <dbReference type="ARBA" id="ARBA00022741"/>
    </source>
</evidence>
<dbReference type="AlphaFoldDB" id="A0A834Y7T7"/>
<dbReference type="PROSITE" id="PS50862">
    <property type="entry name" value="AA_TRNA_LIGASE_II"/>
    <property type="match status" value="1"/>
</dbReference>
<dbReference type="InterPro" id="IPR004364">
    <property type="entry name" value="Aa-tRNA-synt_II"/>
</dbReference>
<evidence type="ECO:0000256" key="3">
    <source>
        <dbReference type="ARBA" id="ARBA00012816"/>
    </source>
</evidence>
<evidence type="ECO:0000313" key="16">
    <source>
        <dbReference type="Proteomes" id="UP000639338"/>
    </source>
</evidence>
<dbReference type="PANTHER" id="PTHR22594:SF16">
    <property type="entry name" value="ASPARAGINE--TRNA LIGASE, CYTOPLASMIC"/>
    <property type="match status" value="1"/>
</dbReference>
<evidence type="ECO:0000256" key="2">
    <source>
        <dbReference type="ARBA" id="ARBA00008226"/>
    </source>
</evidence>
<dbReference type="InterPro" id="IPR012340">
    <property type="entry name" value="NA-bd_OB-fold"/>
</dbReference>
<keyword evidence="5" id="KW-0436">Ligase</keyword>
<evidence type="ECO:0000256" key="7">
    <source>
        <dbReference type="ARBA" id="ARBA00022840"/>
    </source>
</evidence>
<dbReference type="InterPro" id="IPR048952">
    <property type="entry name" value="AsnRS_N"/>
</dbReference>
<reference evidence="15 16" key="1">
    <citation type="submission" date="2020-08" db="EMBL/GenBank/DDBJ databases">
        <title>Aphidius gifuensis genome sequencing and assembly.</title>
        <authorList>
            <person name="Du Z."/>
        </authorList>
    </citation>
    <scope>NUCLEOTIDE SEQUENCE [LARGE SCALE GENOMIC DNA]</scope>
    <source>
        <strain evidence="15">YNYX2018</strain>
        <tissue evidence="15">Adults</tissue>
    </source>
</reference>
<dbReference type="SUPFAM" id="SSF50249">
    <property type="entry name" value="Nucleic acid-binding proteins"/>
    <property type="match status" value="1"/>
</dbReference>
<dbReference type="InterPro" id="IPR006195">
    <property type="entry name" value="aa-tRNA-synth_II"/>
</dbReference>
<evidence type="ECO:0000259" key="14">
    <source>
        <dbReference type="PROSITE" id="PS50862"/>
    </source>
</evidence>
<dbReference type="InterPro" id="IPR004522">
    <property type="entry name" value="Asn-tRNA-ligase"/>
</dbReference>